<dbReference type="SUPFAM" id="SSF52540">
    <property type="entry name" value="P-loop containing nucleoside triphosphate hydrolases"/>
    <property type="match status" value="1"/>
</dbReference>
<name>A0A0F9FU33_9ZZZZ</name>
<evidence type="ECO:0000313" key="1">
    <source>
        <dbReference type="EMBL" id="KKL89753.1"/>
    </source>
</evidence>
<accession>A0A0F9FU33</accession>
<dbReference type="EMBL" id="LAZR01020200">
    <property type="protein sequence ID" value="KKL89753.1"/>
    <property type="molecule type" value="Genomic_DNA"/>
</dbReference>
<organism evidence="1">
    <name type="scientific">marine sediment metagenome</name>
    <dbReference type="NCBI Taxonomy" id="412755"/>
    <lineage>
        <taxon>unclassified sequences</taxon>
        <taxon>metagenomes</taxon>
        <taxon>ecological metagenomes</taxon>
    </lineage>
</organism>
<sequence>MREVLTVRRLTVKALQLTGFDGLYGKRYTGEKALSDGGKELLYDHVSAALLDDPELARLTTMTGENIRPAQGFQVIATSNEGIDRLDPALGDRFEAVLTVTHPHPKLVDRLNGLIAGLGDVVHDSYFDDVPI</sequence>
<gene>
    <name evidence="1" type="ORF">LCGC14_1911590</name>
</gene>
<proteinExistence type="predicted"/>
<comment type="caution">
    <text evidence="1">The sequence shown here is derived from an EMBL/GenBank/DDBJ whole genome shotgun (WGS) entry which is preliminary data.</text>
</comment>
<reference evidence="1" key="1">
    <citation type="journal article" date="2015" name="Nature">
        <title>Complex archaea that bridge the gap between prokaryotes and eukaryotes.</title>
        <authorList>
            <person name="Spang A."/>
            <person name="Saw J.H."/>
            <person name="Jorgensen S.L."/>
            <person name="Zaremba-Niedzwiedzka K."/>
            <person name="Martijn J."/>
            <person name="Lind A.E."/>
            <person name="van Eijk R."/>
            <person name="Schleper C."/>
            <person name="Guy L."/>
            <person name="Ettema T.J."/>
        </authorList>
    </citation>
    <scope>NUCLEOTIDE SEQUENCE</scope>
</reference>
<dbReference type="AlphaFoldDB" id="A0A0F9FU33"/>
<evidence type="ECO:0008006" key="2">
    <source>
        <dbReference type="Google" id="ProtNLM"/>
    </source>
</evidence>
<protein>
    <recommendedName>
        <fullName evidence="2">ATPase dynein-related AAA domain-containing protein</fullName>
    </recommendedName>
</protein>
<dbReference type="InterPro" id="IPR027417">
    <property type="entry name" value="P-loop_NTPase"/>
</dbReference>
<feature type="non-terminal residue" evidence="1">
    <location>
        <position position="132"/>
    </location>
</feature>